<dbReference type="Proteomes" id="UP001456524">
    <property type="component" value="Unassembled WGS sequence"/>
</dbReference>
<reference evidence="3 4" key="1">
    <citation type="journal article" date="2022" name="G3 (Bethesda)">
        <title>Enemy or ally: a genomic approach to elucidate the lifestyle of Phyllosticta citrichinaensis.</title>
        <authorList>
            <person name="Buijs V.A."/>
            <person name="Groenewald J.Z."/>
            <person name="Haridas S."/>
            <person name="LaButti K.M."/>
            <person name="Lipzen A."/>
            <person name="Martin F.M."/>
            <person name="Barry K."/>
            <person name="Grigoriev I.V."/>
            <person name="Crous P.W."/>
            <person name="Seidl M.F."/>
        </authorList>
    </citation>
    <scope>NUCLEOTIDE SEQUENCE [LARGE SCALE GENOMIC DNA]</scope>
    <source>
        <strain evidence="3 4">CBS 129764</strain>
    </source>
</reference>
<organism evidence="3 4">
    <name type="scientific">Phyllosticta citrichinensis</name>
    <dbReference type="NCBI Taxonomy" id="1130410"/>
    <lineage>
        <taxon>Eukaryota</taxon>
        <taxon>Fungi</taxon>
        <taxon>Dikarya</taxon>
        <taxon>Ascomycota</taxon>
        <taxon>Pezizomycotina</taxon>
        <taxon>Dothideomycetes</taxon>
        <taxon>Dothideomycetes incertae sedis</taxon>
        <taxon>Botryosphaeriales</taxon>
        <taxon>Phyllostictaceae</taxon>
        <taxon>Phyllosticta</taxon>
    </lineage>
</organism>
<proteinExistence type="predicted"/>
<dbReference type="EMBL" id="JBBWUH010000002">
    <property type="protein sequence ID" value="KAK8176173.1"/>
    <property type="molecule type" value="Genomic_DNA"/>
</dbReference>
<keyword evidence="1" id="KW-0175">Coiled coil</keyword>
<evidence type="ECO:0000256" key="2">
    <source>
        <dbReference type="SAM" id="MobiDB-lite"/>
    </source>
</evidence>
<evidence type="ECO:0000256" key="1">
    <source>
        <dbReference type="SAM" id="Coils"/>
    </source>
</evidence>
<feature type="region of interest" description="Disordered" evidence="2">
    <location>
        <begin position="171"/>
        <end position="193"/>
    </location>
</feature>
<keyword evidence="4" id="KW-1185">Reference proteome</keyword>
<sequence>MASLPGSSHHASFLSDSRPGSSHSTSTAATRPRRYCIVDHEGREIEPFELGNYGLRIQIEVDGDNPSDVELDERSGTQLHGPPGAQHLEHVDGSVPPAPPNTVESEKVPGRVPKTNGAGAGNKMDDLGTHGPHSSSPTTSAVKPGLGQPGADFELEFGTFKPTFLFSSIHAPKDSTSSPDAGDTHPSNPDHQYLANHCVSSYPALSSAEQEQDDKNCVDPEHQQAELLSLTTTTEREKDRIPSGPATPPVQTDSAIGGVSTTLTVFEDGTQYVDPHDIFVGQLRMSAMEGLQIFDYEGYIAGTNEACIDLTRYVWQSGVQHGLGFASKIGPDNVRRPGHTCGGACDEVQKLRKELDKEKNNVKWEKWNVWAEKDKIKKLTIQHEAQVKELKDGNAEREDEFEKLKGDKEKLEDDKKELVDDKEKLMREKMEQERRILLLMEQERENRARLNNLIMSMASQVESASLE</sequence>
<feature type="region of interest" description="Disordered" evidence="2">
    <location>
        <begin position="230"/>
        <end position="256"/>
    </location>
</feature>
<gene>
    <name evidence="3" type="ORF">IWX90DRAFT_511711</name>
</gene>
<feature type="compositionally biased region" description="Low complexity" evidence="2">
    <location>
        <begin position="129"/>
        <end position="140"/>
    </location>
</feature>
<feature type="region of interest" description="Disordered" evidence="2">
    <location>
        <begin position="64"/>
        <end position="154"/>
    </location>
</feature>
<feature type="compositionally biased region" description="Polar residues" evidence="2">
    <location>
        <begin position="1"/>
        <end position="29"/>
    </location>
</feature>
<evidence type="ECO:0000313" key="3">
    <source>
        <dbReference type="EMBL" id="KAK8176173.1"/>
    </source>
</evidence>
<feature type="coiled-coil region" evidence="1">
    <location>
        <begin position="341"/>
        <end position="460"/>
    </location>
</feature>
<accession>A0ABR1Y539</accession>
<protein>
    <submittedName>
        <fullName evidence="3">Uncharacterized protein</fullName>
    </submittedName>
</protein>
<name>A0ABR1Y539_9PEZI</name>
<feature type="region of interest" description="Disordered" evidence="2">
    <location>
        <begin position="1"/>
        <end position="34"/>
    </location>
</feature>
<evidence type="ECO:0000313" key="4">
    <source>
        <dbReference type="Proteomes" id="UP001456524"/>
    </source>
</evidence>
<comment type="caution">
    <text evidence="3">The sequence shown here is derived from an EMBL/GenBank/DDBJ whole genome shotgun (WGS) entry which is preliminary data.</text>
</comment>
<feature type="compositionally biased region" description="Polar residues" evidence="2">
    <location>
        <begin position="174"/>
        <end position="190"/>
    </location>
</feature>